<reference evidence="1 2" key="1">
    <citation type="submission" date="2018-11" db="EMBL/GenBank/DDBJ databases">
        <authorList>
            <person name="Li F."/>
        </authorList>
    </citation>
    <scope>NUCLEOTIDE SEQUENCE [LARGE SCALE GENOMIC DNA]</scope>
    <source>
        <strain evidence="1 2">Gsoil 818</strain>
    </source>
</reference>
<gene>
    <name evidence="1" type="ORF">EFL26_17075</name>
</gene>
<dbReference type="OrthoDB" id="3695729at2"/>
<accession>A0A3N0GKX9</accession>
<dbReference type="Proteomes" id="UP000279994">
    <property type="component" value="Unassembled WGS sequence"/>
</dbReference>
<evidence type="ECO:0000313" key="2">
    <source>
        <dbReference type="Proteomes" id="UP000279994"/>
    </source>
</evidence>
<evidence type="ECO:0008006" key="3">
    <source>
        <dbReference type="Google" id="ProtNLM"/>
    </source>
</evidence>
<name>A0A3N0GKX9_9ACTN</name>
<keyword evidence="2" id="KW-1185">Reference proteome</keyword>
<dbReference type="AlphaFoldDB" id="A0A3N0GKX9"/>
<dbReference type="EMBL" id="RJSF01000043">
    <property type="protein sequence ID" value="RNM13133.1"/>
    <property type="molecule type" value="Genomic_DNA"/>
</dbReference>
<dbReference type="RefSeq" id="WP_123224108.1">
    <property type="nucleotide sequence ID" value="NZ_RJSF01000043.1"/>
</dbReference>
<organism evidence="1 2">
    <name type="scientific">Nocardioides pocheonensis</name>
    <dbReference type="NCBI Taxonomy" id="661485"/>
    <lineage>
        <taxon>Bacteria</taxon>
        <taxon>Bacillati</taxon>
        <taxon>Actinomycetota</taxon>
        <taxon>Actinomycetes</taxon>
        <taxon>Propionibacteriales</taxon>
        <taxon>Nocardioidaceae</taxon>
        <taxon>Nocardioides</taxon>
    </lineage>
</organism>
<protein>
    <recommendedName>
        <fullName evidence="3">Flagellar protein FlgN</fullName>
    </recommendedName>
</protein>
<sequence length="108" mass="11902">MSAVNESCVRAIWEAELDRLELDVLRVERVLKGLSALPNEPWTPPSIPGQMPSDLVVRAQELLDRQDRATELLRHSLAAAQRQIAYGDRVTEATGQAPAAPVYLDVDA</sequence>
<evidence type="ECO:0000313" key="1">
    <source>
        <dbReference type="EMBL" id="RNM13133.1"/>
    </source>
</evidence>
<proteinExistence type="predicted"/>
<comment type="caution">
    <text evidence="1">The sequence shown here is derived from an EMBL/GenBank/DDBJ whole genome shotgun (WGS) entry which is preliminary data.</text>
</comment>